<name>A0AAV9NFV6_9EURO</name>
<evidence type="ECO:0000256" key="3">
    <source>
        <dbReference type="ARBA" id="ARBA00023125"/>
    </source>
</evidence>
<dbReference type="InterPro" id="IPR001138">
    <property type="entry name" value="Zn2Cys6_DnaBD"/>
</dbReference>
<evidence type="ECO:0000313" key="9">
    <source>
        <dbReference type="Proteomes" id="UP001358417"/>
    </source>
</evidence>
<keyword evidence="9" id="KW-1185">Reference proteome</keyword>
<keyword evidence="4" id="KW-0804">Transcription</keyword>
<dbReference type="Pfam" id="PF04082">
    <property type="entry name" value="Fungal_trans"/>
    <property type="match status" value="1"/>
</dbReference>
<comment type="caution">
    <text evidence="8">The sequence shown here is derived from an EMBL/GenBank/DDBJ whole genome shotgun (WGS) entry which is preliminary data.</text>
</comment>
<evidence type="ECO:0000259" key="7">
    <source>
        <dbReference type="PROSITE" id="PS50048"/>
    </source>
</evidence>
<feature type="region of interest" description="Disordered" evidence="6">
    <location>
        <begin position="1"/>
        <end position="32"/>
    </location>
</feature>
<dbReference type="SMART" id="SM00066">
    <property type="entry name" value="GAL4"/>
    <property type="match status" value="1"/>
</dbReference>
<keyword evidence="5" id="KW-0539">Nucleus</keyword>
<dbReference type="RefSeq" id="XP_064707596.1">
    <property type="nucleotide sequence ID" value="XM_064856420.1"/>
</dbReference>
<evidence type="ECO:0000256" key="6">
    <source>
        <dbReference type="SAM" id="MobiDB-lite"/>
    </source>
</evidence>
<dbReference type="GO" id="GO:0003677">
    <property type="term" value="F:DNA binding"/>
    <property type="evidence" value="ECO:0007669"/>
    <property type="project" value="UniProtKB-KW"/>
</dbReference>
<accession>A0AAV9NFV6</accession>
<keyword evidence="2" id="KW-0805">Transcription regulation</keyword>
<dbReference type="EMBL" id="JAVRRD010000009">
    <property type="protein sequence ID" value="KAK5055165.1"/>
    <property type="molecule type" value="Genomic_DNA"/>
</dbReference>
<dbReference type="CDD" id="cd00067">
    <property type="entry name" value="GAL4"/>
    <property type="match status" value="1"/>
</dbReference>
<organism evidence="8 9">
    <name type="scientific">Exophiala bonariae</name>
    <dbReference type="NCBI Taxonomy" id="1690606"/>
    <lineage>
        <taxon>Eukaryota</taxon>
        <taxon>Fungi</taxon>
        <taxon>Dikarya</taxon>
        <taxon>Ascomycota</taxon>
        <taxon>Pezizomycotina</taxon>
        <taxon>Eurotiomycetes</taxon>
        <taxon>Chaetothyriomycetidae</taxon>
        <taxon>Chaetothyriales</taxon>
        <taxon>Herpotrichiellaceae</taxon>
        <taxon>Exophiala</taxon>
    </lineage>
</organism>
<dbReference type="PROSITE" id="PS00463">
    <property type="entry name" value="ZN2_CY6_FUNGAL_1"/>
    <property type="match status" value="1"/>
</dbReference>
<dbReference type="InterPro" id="IPR007219">
    <property type="entry name" value="XnlR_reg_dom"/>
</dbReference>
<protein>
    <recommendedName>
        <fullName evidence="7">Zn(2)-C6 fungal-type domain-containing protein</fullName>
    </recommendedName>
</protein>
<sequence length="587" mass="66338">MADDGSDAHSSDQAPETTKADHNSRKRRRTAHACDVCRNRKTRCDGRTPRCTTCKVSNLECTYAMETVAKGKSDLILAAVLRMERFLEQMDSKINMTPDLSALRAVSRDTSSPIAPYSMSSGQKDNVEDPFHNWLQTLQNASLSRLHTSSTESILDWPHFDSYAEIRHRQNVSIFNLEQARPLLSGNWQTPMIPFADASEVSKIVKAFQQNINFWYPTMAKSIIEPLKARLVTGQLGNDCDSCLALLLMALGCACEAASSALQEDPDPTRANLQSQRRRMGDMYFESAVSRMHIAYQEISRSALHCLLFTALYYAFSQRPLQAWSSINATATKCRVLLSYKPVGTTSDDEECTRRIFWSCFILESDYLAELSALPLSGIANMESSVPLPGHCHTHDSIVEEERSALYFLACLSIRRLLNRVHHLLYSKDTGASLDDRRFPDMVAELDHQLEDWRELLPPSFQFALDTQPTPNQQAGFLRQRYLTCRSVIYRPYLMWMLAAPRWVDQAFVLRRVDRMAAAMFILLAGYRVPGVKPYIRPEATMLGQHLRSLLTRWAAIPGDHRSPSVAQAIAWIEIAEGLIQDEASKA</sequence>
<dbReference type="InterPro" id="IPR053181">
    <property type="entry name" value="EcdB-like_regulator"/>
</dbReference>
<dbReference type="AlphaFoldDB" id="A0AAV9NFV6"/>
<dbReference type="PROSITE" id="PS50048">
    <property type="entry name" value="ZN2_CY6_FUNGAL_2"/>
    <property type="match status" value="1"/>
</dbReference>
<keyword evidence="3" id="KW-0238">DNA-binding</keyword>
<dbReference type="Proteomes" id="UP001358417">
    <property type="component" value="Unassembled WGS sequence"/>
</dbReference>
<dbReference type="GO" id="GO:0008270">
    <property type="term" value="F:zinc ion binding"/>
    <property type="evidence" value="ECO:0007669"/>
    <property type="project" value="InterPro"/>
</dbReference>
<dbReference type="PANTHER" id="PTHR47785">
    <property type="entry name" value="ZN(II)2CYS6 TRANSCRIPTION FACTOR (EUROFUNG)-RELATED-RELATED"/>
    <property type="match status" value="1"/>
</dbReference>
<evidence type="ECO:0000256" key="1">
    <source>
        <dbReference type="ARBA" id="ARBA00022723"/>
    </source>
</evidence>
<evidence type="ECO:0000256" key="2">
    <source>
        <dbReference type="ARBA" id="ARBA00023015"/>
    </source>
</evidence>
<reference evidence="8 9" key="1">
    <citation type="submission" date="2023-08" db="EMBL/GenBank/DDBJ databases">
        <title>Black Yeasts Isolated from many extreme environments.</title>
        <authorList>
            <person name="Coleine C."/>
            <person name="Stajich J.E."/>
            <person name="Selbmann L."/>
        </authorList>
    </citation>
    <scope>NUCLEOTIDE SEQUENCE [LARGE SCALE GENOMIC DNA]</scope>
    <source>
        <strain evidence="8 9">CCFEE 5792</strain>
    </source>
</reference>
<feature type="compositionally biased region" description="Basic and acidic residues" evidence="6">
    <location>
        <begin position="1"/>
        <end position="10"/>
    </location>
</feature>
<dbReference type="InterPro" id="IPR036864">
    <property type="entry name" value="Zn2-C6_fun-type_DNA-bd_sf"/>
</dbReference>
<dbReference type="GO" id="GO:0006351">
    <property type="term" value="P:DNA-templated transcription"/>
    <property type="evidence" value="ECO:0007669"/>
    <property type="project" value="InterPro"/>
</dbReference>
<dbReference type="GO" id="GO:0000981">
    <property type="term" value="F:DNA-binding transcription factor activity, RNA polymerase II-specific"/>
    <property type="evidence" value="ECO:0007669"/>
    <property type="project" value="InterPro"/>
</dbReference>
<evidence type="ECO:0000313" key="8">
    <source>
        <dbReference type="EMBL" id="KAK5055165.1"/>
    </source>
</evidence>
<dbReference type="GeneID" id="89981051"/>
<evidence type="ECO:0000256" key="4">
    <source>
        <dbReference type="ARBA" id="ARBA00023163"/>
    </source>
</evidence>
<dbReference type="CDD" id="cd12148">
    <property type="entry name" value="fungal_TF_MHR"/>
    <property type="match status" value="1"/>
</dbReference>
<keyword evidence="1" id="KW-0479">Metal-binding</keyword>
<feature type="domain" description="Zn(2)-C6 fungal-type" evidence="7">
    <location>
        <begin position="33"/>
        <end position="63"/>
    </location>
</feature>
<proteinExistence type="predicted"/>
<dbReference type="SUPFAM" id="SSF57701">
    <property type="entry name" value="Zn2/Cys6 DNA-binding domain"/>
    <property type="match status" value="1"/>
</dbReference>
<dbReference type="Pfam" id="PF00172">
    <property type="entry name" value="Zn_clus"/>
    <property type="match status" value="1"/>
</dbReference>
<dbReference type="PANTHER" id="PTHR47785:SF1">
    <property type="entry name" value="TRANSCRIPTION FACTOR, PUTATIVE (AFU_ORTHOLOGUE AFUA_5G14530)-RELATED"/>
    <property type="match status" value="1"/>
</dbReference>
<dbReference type="Gene3D" id="4.10.240.10">
    <property type="entry name" value="Zn(2)-C6 fungal-type DNA-binding domain"/>
    <property type="match status" value="1"/>
</dbReference>
<gene>
    <name evidence="8" type="ORF">LTR84_012914</name>
</gene>
<evidence type="ECO:0000256" key="5">
    <source>
        <dbReference type="ARBA" id="ARBA00023242"/>
    </source>
</evidence>